<dbReference type="InterPro" id="IPR012674">
    <property type="entry name" value="Calycin"/>
</dbReference>
<evidence type="ECO:0000313" key="2">
    <source>
        <dbReference type="Proteomes" id="UP000289497"/>
    </source>
</evidence>
<dbReference type="Gene3D" id="2.40.128.20">
    <property type="match status" value="1"/>
</dbReference>
<accession>A0A449B779</accession>
<dbReference type="KEGG" id="mcou:NCTC10179_00610"/>
<dbReference type="RefSeq" id="WP_036434417.1">
    <property type="nucleotide sequence ID" value="NZ_LR215039.1"/>
</dbReference>
<proteinExistence type="predicted"/>
<gene>
    <name evidence="1" type="ORF">NCTC10179_00610</name>
</gene>
<dbReference type="InterPro" id="IPR015231">
    <property type="entry name" value="DUF1934"/>
</dbReference>
<dbReference type="Pfam" id="PF09148">
    <property type="entry name" value="DUF1934"/>
    <property type="match status" value="1"/>
</dbReference>
<protein>
    <submittedName>
        <fullName evidence="1">Glutamyl-tRNA synthetase</fullName>
        <ecNumber evidence="1">6.1.1.17</ecNumber>
    </submittedName>
</protein>
<dbReference type="GO" id="GO:0004818">
    <property type="term" value="F:glutamate-tRNA ligase activity"/>
    <property type="evidence" value="ECO:0007669"/>
    <property type="project" value="UniProtKB-EC"/>
</dbReference>
<dbReference type="AlphaFoldDB" id="A0A449B779"/>
<dbReference type="Proteomes" id="UP000289497">
    <property type="component" value="Chromosome"/>
</dbReference>
<keyword evidence="1" id="KW-0030">Aminoacyl-tRNA synthetase</keyword>
<dbReference type="EC" id="6.1.1.17" evidence="1"/>
<reference evidence="1 2" key="1">
    <citation type="submission" date="2019-01" db="EMBL/GenBank/DDBJ databases">
        <authorList>
            <consortium name="Pathogen Informatics"/>
        </authorList>
    </citation>
    <scope>NUCLEOTIDE SEQUENCE [LARGE SCALE GENOMIC DNA]</scope>
    <source>
        <strain evidence="1 2">NCTC10179</strain>
    </source>
</reference>
<dbReference type="EMBL" id="LR215039">
    <property type="protein sequence ID" value="VEU76429.1"/>
    <property type="molecule type" value="Genomic_DNA"/>
</dbReference>
<evidence type="ECO:0000313" key="1">
    <source>
        <dbReference type="EMBL" id="VEU76429.1"/>
    </source>
</evidence>
<sequence>MKIKFKSTIFQNDNENQIEFTAPVEVVNDGEFEILSFNEPSKNVANRIEISQQRINIFAGPTTIYLILDKNQTALNLFELMTPEGVGRELEFYTQVIDYKFENLKEYFFEYELFQKVNNDKLVMGNFKITLTIEN</sequence>
<keyword evidence="2" id="KW-1185">Reference proteome</keyword>
<keyword evidence="1" id="KW-0436">Ligase</keyword>
<dbReference type="OrthoDB" id="399212at2"/>
<name>A0A449B779_9BACT</name>
<organism evidence="1 2">
    <name type="scientific">Mycoplasmopsis columboralis</name>
    <dbReference type="NCBI Taxonomy" id="171282"/>
    <lineage>
        <taxon>Bacteria</taxon>
        <taxon>Bacillati</taxon>
        <taxon>Mycoplasmatota</taxon>
        <taxon>Mycoplasmoidales</taxon>
        <taxon>Metamycoplasmataceae</taxon>
        <taxon>Mycoplasmopsis</taxon>
    </lineage>
</organism>
<dbReference type="SUPFAM" id="SSF50814">
    <property type="entry name" value="Lipocalins"/>
    <property type="match status" value="1"/>
</dbReference>